<dbReference type="Pfam" id="PF00067">
    <property type="entry name" value="p450"/>
    <property type="match status" value="1"/>
</dbReference>
<evidence type="ECO:0000313" key="3">
    <source>
        <dbReference type="Proteomes" id="UP001551482"/>
    </source>
</evidence>
<keyword evidence="3" id="KW-1185">Reference proteome</keyword>
<dbReference type="CDD" id="cd11033">
    <property type="entry name" value="CYP142-like"/>
    <property type="match status" value="1"/>
</dbReference>
<dbReference type="Proteomes" id="UP001551482">
    <property type="component" value="Unassembled WGS sequence"/>
</dbReference>
<evidence type="ECO:0000256" key="1">
    <source>
        <dbReference type="ARBA" id="ARBA00010617"/>
    </source>
</evidence>
<dbReference type="PRINTS" id="PR00359">
    <property type="entry name" value="BP450"/>
</dbReference>
<protein>
    <submittedName>
        <fullName evidence="2">Cytochrome P450</fullName>
    </submittedName>
</protein>
<dbReference type="InterPro" id="IPR002397">
    <property type="entry name" value="Cyt_P450_B"/>
</dbReference>
<reference evidence="2 3" key="1">
    <citation type="submission" date="2024-06" db="EMBL/GenBank/DDBJ databases">
        <title>The Natural Products Discovery Center: Release of the First 8490 Sequenced Strains for Exploring Actinobacteria Biosynthetic Diversity.</title>
        <authorList>
            <person name="Kalkreuter E."/>
            <person name="Kautsar S.A."/>
            <person name="Yang D."/>
            <person name="Bader C.D."/>
            <person name="Teijaro C.N."/>
            <person name="Fluegel L."/>
            <person name="Davis C.M."/>
            <person name="Simpson J.R."/>
            <person name="Lauterbach L."/>
            <person name="Steele A.D."/>
            <person name="Gui C."/>
            <person name="Meng S."/>
            <person name="Li G."/>
            <person name="Viehrig K."/>
            <person name="Ye F."/>
            <person name="Su P."/>
            <person name="Kiefer A.F."/>
            <person name="Nichols A."/>
            <person name="Cepeda A.J."/>
            <person name="Yan W."/>
            <person name="Fan B."/>
            <person name="Jiang Y."/>
            <person name="Adhikari A."/>
            <person name="Zheng C.-J."/>
            <person name="Schuster L."/>
            <person name="Cowan T.M."/>
            <person name="Smanski M.J."/>
            <person name="Chevrette M.G."/>
            <person name="De Carvalho L.P.S."/>
            <person name="Shen B."/>
        </authorList>
    </citation>
    <scope>NUCLEOTIDE SEQUENCE [LARGE SCALE GENOMIC DNA]</scope>
    <source>
        <strain evidence="2 3">NPDC048946</strain>
    </source>
</reference>
<accession>A0ABV3DVV6</accession>
<gene>
    <name evidence="2" type="ORF">AB0C36_38470</name>
</gene>
<dbReference type="PANTHER" id="PTHR46696:SF4">
    <property type="entry name" value="BIOTIN BIOSYNTHESIS CYTOCHROME P450"/>
    <property type="match status" value="1"/>
</dbReference>
<dbReference type="EMBL" id="JBEZFP010000171">
    <property type="protein sequence ID" value="MEU8139372.1"/>
    <property type="molecule type" value="Genomic_DNA"/>
</dbReference>
<dbReference type="Gene3D" id="1.10.630.10">
    <property type="entry name" value="Cytochrome P450"/>
    <property type="match status" value="1"/>
</dbReference>
<dbReference type="PRINTS" id="PR00385">
    <property type="entry name" value="P450"/>
</dbReference>
<dbReference type="RefSeq" id="WP_358363431.1">
    <property type="nucleotide sequence ID" value="NZ_JBEZFP010000171.1"/>
</dbReference>
<evidence type="ECO:0000313" key="2">
    <source>
        <dbReference type="EMBL" id="MEU8139372.1"/>
    </source>
</evidence>
<proteinExistence type="inferred from homology"/>
<dbReference type="InterPro" id="IPR036396">
    <property type="entry name" value="Cyt_P450_sf"/>
</dbReference>
<dbReference type="InterPro" id="IPR001128">
    <property type="entry name" value="Cyt_P450"/>
</dbReference>
<comment type="similarity">
    <text evidence="1">Belongs to the cytochrome P450 family.</text>
</comment>
<dbReference type="SUPFAM" id="SSF48264">
    <property type="entry name" value="Cytochrome P450"/>
    <property type="match status" value="1"/>
</dbReference>
<comment type="caution">
    <text evidence="2">The sequence shown here is derived from an EMBL/GenBank/DDBJ whole genome shotgun (WGS) entry which is preliminary data.</text>
</comment>
<sequence>MPSPNTASRPVVPPGIDLLDLDRFRDGEHHEMFRRLRAEAPVAWHEHPTDAGFWNLTRHADVVAASRDSQTFSSEAEGVNGFVTADELRAVGGGGGSDLRGLMMLYTDPPKHTRYRKLVNTGFTPRMIRLLEQHLRHRAHLIVDNIIERGACDFVEDLAAELPLQAIAEIMGVPQEDRRLLFDWTNRMIGIDDPEFVDEDGSGGAAAAELYGYAHQLADRRREDPRDDIVTKLINAEIDGDRLSETEFDFFMLLLAVAGNETTRNTTSWAMLALLQNPETFAALKADPAGLMDGAVEEFLRWASPVYYFRRHVTRDVEIGGREMSAGDKVVLWYISANRDESVFADPFTFDITRSPNPQVAFGGGGAHFCLGANLARMELKLIFEEIVERLPDLTLAGPPEILRSSFIGGIKHLPVTFTPGSRRHS</sequence>
<dbReference type="PANTHER" id="PTHR46696">
    <property type="entry name" value="P450, PUTATIVE (EUROFUNG)-RELATED"/>
    <property type="match status" value="1"/>
</dbReference>
<name>A0ABV3DVV6_9ACTN</name>
<organism evidence="2 3">
    <name type="scientific">Streptodolium elevatio</name>
    <dbReference type="NCBI Taxonomy" id="3157996"/>
    <lineage>
        <taxon>Bacteria</taxon>
        <taxon>Bacillati</taxon>
        <taxon>Actinomycetota</taxon>
        <taxon>Actinomycetes</taxon>
        <taxon>Kitasatosporales</taxon>
        <taxon>Streptomycetaceae</taxon>
        <taxon>Streptodolium</taxon>
    </lineage>
</organism>